<protein>
    <recommendedName>
        <fullName evidence="12">Protein TONSOKU</fullName>
    </recommendedName>
</protein>
<dbReference type="GO" id="GO:0009933">
    <property type="term" value="P:meristem structural organization"/>
    <property type="evidence" value="ECO:0007669"/>
    <property type="project" value="InterPro"/>
</dbReference>
<comment type="subcellular location">
    <subcellularLocation>
        <location evidence="1">Chromosome</location>
    </subcellularLocation>
    <subcellularLocation>
        <location evidence="2">Nucleus</location>
        <location evidence="2">Nucleoplasm</location>
    </subcellularLocation>
</comment>
<evidence type="ECO:0000313" key="15">
    <source>
        <dbReference type="EnsemblPlants" id="QL06p030436:mrna"/>
    </source>
</evidence>
<dbReference type="InterPro" id="IPR011990">
    <property type="entry name" value="TPR-like_helical_dom_sf"/>
</dbReference>
<dbReference type="EMBL" id="LRBV02000006">
    <property type="status" value="NOT_ANNOTATED_CDS"/>
    <property type="molecule type" value="Genomic_DNA"/>
</dbReference>
<dbReference type="Proteomes" id="UP000594261">
    <property type="component" value="Chromosome 6"/>
</dbReference>
<evidence type="ECO:0000256" key="14">
    <source>
        <dbReference type="SAM" id="Coils"/>
    </source>
</evidence>
<keyword evidence="14" id="KW-0175">Coiled coil</keyword>
<evidence type="ECO:0000256" key="5">
    <source>
        <dbReference type="ARBA" id="ARBA00022614"/>
    </source>
</evidence>
<dbReference type="OMA" id="VKPCCRK"/>
<evidence type="ECO:0000256" key="12">
    <source>
        <dbReference type="ARBA" id="ARBA00069409"/>
    </source>
</evidence>
<keyword evidence="6" id="KW-0677">Repeat</keyword>
<evidence type="ECO:0000256" key="9">
    <source>
        <dbReference type="ARBA" id="ARBA00022853"/>
    </source>
</evidence>
<dbReference type="EnsemblPlants" id="QL06p030436:mrna">
    <property type="protein sequence ID" value="QL06p030436:mrna"/>
    <property type="gene ID" value="QL06p030436"/>
</dbReference>
<dbReference type="Gene3D" id="1.25.40.10">
    <property type="entry name" value="Tetratricopeptide repeat domain"/>
    <property type="match status" value="3"/>
</dbReference>
<dbReference type="FunFam" id="3.80.10.10:FF:000500">
    <property type="entry name" value="Protein TONSOKU"/>
    <property type="match status" value="1"/>
</dbReference>
<dbReference type="FunFam" id="1.25.40.10:FF:000961">
    <property type="entry name" value="Protein TONSOKU"/>
    <property type="match status" value="1"/>
</dbReference>
<dbReference type="SMART" id="SM00028">
    <property type="entry name" value="TPR"/>
    <property type="match status" value="6"/>
</dbReference>
<name>A0A7N2LY31_QUELO</name>
<dbReference type="Gramene" id="QL06p030436:mrna">
    <property type="protein sequence ID" value="QL06p030436:mrna"/>
    <property type="gene ID" value="QL06p030436"/>
</dbReference>
<comment type="similarity">
    <text evidence="3">Belongs to the Tonsoku family.</text>
</comment>
<keyword evidence="5" id="KW-0433">Leucine-rich repeat</keyword>
<keyword evidence="4" id="KW-0158">Chromosome</keyword>
<evidence type="ECO:0000313" key="16">
    <source>
        <dbReference type="Proteomes" id="UP000594261"/>
    </source>
</evidence>
<dbReference type="InterPro" id="IPR032675">
    <property type="entry name" value="LRR_dom_sf"/>
</dbReference>
<dbReference type="Pfam" id="PF13424">
    <property type="entry name" value="TPR_12"/>
    <property type="match status" value="2"/>
</dbReference>
<evidence type="ECO:0000256" key="4">
    <source>
        <dbReference type="ARBA" id="ARBA00022454"/>
    </source>
</evidence>
<reference evidence="15 16" key="1">
    <citation type="journal article" date="2016" name="G3 (Bethesda)">
        <title>First Draft Assembly and Annotation of the Genome of a California Endemic Oak Quercus lobata Nee (Fagaceae).</title>
        <authorList>
            <person name="Sork V.L."/>
            <person name="Fitz-Gibbon S.T."/>
            <person name="Puiu D."/>
            <person name="Crepeau M."/>
            <person name="Gugger P.F."/>
            <person name="Sherman R."/>
            <person name="Stevens K."/>
            <person name="Langley C.H."/>
            <person name="Pellegrini M."/>
            <person name="Salzberg S.L."/>
        </authorList>
    </citation>
    <scope>NUCLEOTIDE SEQUENCE [LARGE SCALE GENOMIC DNA]</scope>
    <source>
        <strain evidence="15 16">cv. SW786</strain>
    </source>
</reference>
<dbReference type="GO" id="GO:0040029">
    <property type="term" value="P:epigenetic regulation of gene expression"/>
    <property type="evidence" value="ECO:0007669"/>
    <property type="project" value="InterPro"/>
</dbReference>
<dbReference type="PROSITE" id="PS50293">
    <property type="entry name" value="TPR_REGION"/>
    <property type="match status" value="1"/>
</dbReference>
<accession>A0A7N2LY31</accession>
<dbReference type="PANTHER" id="PTHR47684">
    <property type="entry name" value="PROTEIN TONSOKU"/>
    <property type="match status" value="1"/>
</dbReference>
<evidence type="ECO:0000256" key="7">
    <source>
        <dbReference type="ARBA" id="ARBA00022763"/>
    </source>
</evidence>
<evidence type="ECO:0000256" key="8">
    <source>
        <dbReference type="ARBA" id="ARBA00022803"/>
    </source>
</evidence>
<dbReference type="InterPro" id="IPR044227">
    <property type="entry name" value="TONSOKU"/>
</dbReference>
<evidence type="ECO:0000256" key="10">
    <source>
        <dbReference type="ARBA" id="ARBA00023204"/>
    </source>
</evidence>
<dbReference type="GO" id="GO:0072423">
    <property type="term" value="P:response to DNA damage checkpoint signaling"/>
    <property type="evidence" value="ECO:0007669"/>
    <property type="project" value="InterPro"/>
</dbReference>
<dbReference type="SUPFAM" id="SSF52047">
    <property type="entry name" value="RNI-like"/>
    <property type="match status" value="1"/>
</dbReference>
<evidence type="ECO:0000256" key="13">
    <source>
        <dbReference type="PROSITE-ProRule" id="PRU00339"/>
    </source>
</evidence>
<dbReference type="GO" id="GO:0006281">
    <property type="term" value="P:DNA repair"/>
    <property type="evidence" value="ECO:0007669"/>
    <property type="project" value="UniProtKB-KW"/>
</dbReference>
<evidence type="ECO:0000256" key="11">
    <source>
        <dbReference type="ARBA" id="ARBA00023242"/>
    </source>
</evidence>
<keyword evidence="11" id="KW-0539">Nucleus</keyword>
<dbReference type="SUPFAM" id="SSF48452">
    <property type="entry name" value="TPR-like"/>
    <property type="match status" value="3"/>
</dbReference>
<dbReference type="GO" id="GO:0005654">
    <property type="term" value="C:nucleoplasm"/>
    <property type="evidence" value="ECO:0007669"/>
    <property type="project" value="UniProtKB-SubCell"/>
</dbReference>
<feature type="repeat" description="TPR" evidence="13">
    <location>
        <begin position="249"/>
        <end position="282"/>
    </location>
</feature>
<evidence type="ECO:0000256" key="1">
    <source>
        <dbReference type="ARBA" id="ARBA00004286"/>
    </source>
</evidence>
<evidence type="ECO:0000256" key="2">
    <source>
        <dbReference type="ARBA" id="ARBA00004642"/>
    </source>
</evidence>
<keyword evidence="8 13" id="KW-0802">TPR repeat</keyword>
<dbReference type="GO" id="GO:0005694">
    <property type="term" value="C:chromosome"/>
    <property type="evidence" value="ECO:0007669"/>
    <property type="project" value="UniProtKB-SubCell"/>
</dbReference>
<evidence type="ECO:0000256" key="3">
    <source>
        <dbReference type="ARBA" id="ARBA00010999"/>
    </source>
</evidence>
<reference evidence="15" key="2">
    <citation type="submission" date="2021-01" db="UniProtKB">
        <authorList>
            <consortium name="EnsemblPlants"/>
        </authorList>
    </citation>
    <scope>IDENTIFICATION</scope>
</reference>
<sequence>MGGEDGAKLSVAKRSYQSAKAEGNRQEEARWANVIADILKQRGEYVTALKWLRIDYHVSIKYLPEKHLLPTCQSLGELYLRLEDFNHALIYQKKHLELAKDANDLVEQQRASTQLGRTYHEMFLRSEVDHLSVRNAKKYYKSAMKLAETLKRNPPDKDSKFLKEYVDAHNNLGLVEMDLDNFEEALKILSVGLKICDEEEVDENDDGRSRLYHNLGKVYMDLRMWVKARENIEKDIMICKKIGHCQGEAKGYINLGELHYRVQRYEEALRCYQRGLDLANSMEDEDALVRQIDDNIEIVKEAIKVMDDLKKEEQNLKKLTRDMVVARGTPRERKCLLKQYASLDCLAEKSRSIFDWLKLCEYAKRKKRVASELCDKEKLSDSLLDIGESYQKLRKFDRSIKWYKKSWEIYKSIGNLEGQALAKINIGYILDSDGNYTGALDAFEESYRIAIEANLPSVQLSALENMHYSHMIRFDNGEEARRLQLLIDKLKKSKDKELEAHNVAEDCCSETYTEGNYHSSESRSDACCSPDMSKLNSSRSNSVASVEELNDDVPLISLLRSSKNSPKMKAAQSEKHNISTQPAKVLPKSLSISTSNQQTGVGRKRARVILSDDESEVPYEVERSKGRPDKCPVEAVTTSDEFKSQSNSASHDCKSQEVSATASKCATRSCNPVNIDESAGSYKSKSPNVATPNGKLFRSSSSAEVLIASDFAASGFKCDIDLSGNLLPKHDASNLKLHTSCDEHDHIICKIDKDLIYLESSLCMDGDNLSTEAMKVELACLYYLQLPSEKRSEGLLPIIQQMKCGGRVLESLEKIDTLRDHLGKVLLEAFIDGWVQKPLIKLYIDSCNELSEAPNTRLLKKLYNNRMEVSDDEVIVSECELQDLSITPLLNALHAHKTFAVLDFSHNLLGNRTIEKLQQVFASGQNYGGLTLDLHCNRFGPTALFQICECPVLFARLEVLNISGNRLTDACGSYLSTILENCKGLCSLNIEHCSITSRTIQKVADGLSAGSVLEQLCIGYNDPISGNAITNLLGKLATLKRFSELNLNGLKLSKPVIDSLCQLARTRCLSGLMLEGSSIGTDGALQLTESLFNGIQDFVKLDFSYCGLTSKYPLGLNNDIMCSIVELNLAGNPILLEVNGCGDLGMSRMCYGGGEGNRGEGCPWVGRVGFVPNPQPTRWRSGREVPDPQPTRIRVGFYREPKPNRRRRVLKLGTRIRPPELLGRVVAGRVRAGWAGQRVRWTALIYSTSLNGAGPDKMVCKLEKRKGFTGANALSSLLLNPQCCLKVLILNKCQFGLAGVLQIVQALAGNDSLQRLHLADNIDQGKHYSLQHDIIGQGCPEILKQELNMYESSPKVYVTKEVDNAEPLLCAMNNECNQLEVADSEDASNRVETAASTGIDDSCASSCQRNILSPYCQFIQELSTAIHMAKNLCLLDLSNNGLSTKAAETLYTAWSSLRPSSVERHIEDQTIHLFVKGNKCCNVKPCCKKN</sequence>
<keyword evidence="9" id="KW-0156">Chromatin regulator</keyword>
<dbReference type="PROSITE" id="PS50005">
    <property type="entry name" value="TPR"/>
    <property type="match status" value="1"/>
</dbReference>
<organism evidence="15 16">
    <name type="scientific">Quercus lobata</name>
    <name type="common">Valley oak</name>
    <dbReference type="NCBI Taxonomy" id="97700"/>
    <lineage>
        <taxon>Eukaryota</taxon>
        <taxon>Viridiplantae</taxon>
        <taxon>Streptophyta</taxon>
        <taxon>Embryophyta</taxon>
        <taxon>Tracheophyta</taxon>
        <taxon>Spermatophyta</taxon>
        <taxon>Magnoliopsida</taxon>
        <taxon>eudicotyledons</taxon>
        <taxon>Gunneridae</taxon>
        <taxon>Pentapetalae</taxon>
        <taxon>rosids</taxon>
        <taxon>fabids</taxon>
        <taxon>Fagales</taxon>
        <taxon>Fagaceae</taxon>
        <taxon>Quercus</taxon>
    </lineage>
</organism>
<keyword evidence="10" id="KW-0234">DNA repair</keyword>
<evidence type="ECO:0000256" key="6">
    <source>
        <dbReference type="ARBA" id="ARBA00022737"/>
    </source>
</evidence>
<keyword evidence="16" id="KW-1185">Reference proteome</keyword>
<dbReference type="PANTHER" id="PTHR47684:SF1">
    <property type="entry name" value="PROTEIN TONSOKU"/>
    <property type="match status" value="1"/>
</dbReference>
<feature type="coiled-coil region" evidence="14">
    <location>
        <begin position="299"/>
        <end position="329"/>
    </location>
</feature>
<dbReference type="FunCoup" id="A0A7N2LY31">
    <property type="interactions" value="1019"/>
</dbReference>
<dbReference type="InParanoid" id="A0A7N2LY31"/>
<dbReference type="Gene3D" id="3.80.10.10">
    <property type="entry name" value="Ribonuclease Inhibitor"/>
    <property type="match status" value="2"/>
</dbReference>
<dbReference type="SMART" id="SM00368">
    <property type="entry name" value="LRR_RI"/>
    <property type="match status" value="5"/>
</dbReference>
<proteinExistence type="inferred from homology"/>
<dbReference type="GO" id="GO:0042393">
    <property type="term" value="F:histone binding"/>
    <property type="evidence" value="ECO:0007669"/>
    <property type="project" value="UniProtKB-ARBA"/>
</dbReference>
<keyword evidence="7" id="KW-0227">DNA damage</keyword>
<dbReference type="InterPro" id="IPR019734">
    <property type="entry name" value="TPR_rpt"/>
</dbReference>